<evidence type="ECO:0000313" key="2">
    <source>
        <dbReference type="EMBL" id="TMW58064.1"/>
    </source>
</evidence>
<dbReference type="OrthoDB" id="59491at2759"/>
<accession>A0A8K1FEL3</accession>
<sequence length="185" mass="21555">MEPFGQLLVYFVIAEMNRCLKDRPLEDWPLDTVTLDWKKSRKMAQKLLMALRSRRLKESSFCSWLCSWFPNADPRPEVTRALWFYVRRALKELTAIRNCIINTLDAVIRDEMLTVTSTGEGFISSGPVQETWMSDSLIPLELKTAFLSQVELLKKDPDSEEDWHPGRWKNVLDVVHPSLYCCVLM</sequence>
<dbReference type="Pfam" id="PF14033">
    <property type="entry name" value="DUF4246"/>
    <property type="match status" value="1"/>
</dbReference>
<feature type="domain" description="DUF4246" evidence="1">
    <location>
        <begin position="129"/>
        <end position="183"/>
    </location>
</feature>
<dbReference type="InterPro" id="IPR049192">
    <property type="entry name" value="DUF4246_C"/>
</dbReference>
<dbReference type="AlphaFoldDB" id="A0A8K1FEL3"/>
<keyword evidence="3" id="KW-1185">Reference proteome</keyword>
<reference evidence="2" key="1">
    <citation type="submission" date="2019-03" db="EMBL/GenBank/DDBJ databases">
        <title>Long read genome sequence of the mycoparasitic Pythium oligandrum ATCC 38472 isolated from sugarbeet rhizosphere.</title>
        <authorList>
            <person name="Gaulin E."/>
        </authorList>
    </citation>
    <scope>NUCLEOTIDE SEQUENCE</scope>
    <source>
        <strain evidence="2">ATCC 38472_TT</strain>
    </source>
</reference>
<proteinExistence type="predicted"/>
<evidence type="ECO:0000259" key="1">
    <source>
        <dbReference type="Pfam" id="PF14033"/>
    </source>
</evidence>
<gene>
    <name evidence="2" type="ORF">Poli38472_013538</name>
</gene>
<comment type="caution">
    <text evidence="2">The sequence shown here is derived from an EMBL/GenBank/DDBJ whole genome shotgun (WGS) entry which is preliminary data.</text>
</comment>
<dbReference type="EMBL" id="SPLM01000113">
    <property type="protein sequence ID" value="TMW58064.1"/>
    <property type="molecule type" value="Genomic_DNA"/>
</dbReference>
<dbReference type="Proteomes" id="UP000794436">
    <property type="component" value="Unassembled WGS sequence"/>
</dbReference>
<protein>
    <recommendedName>
        <fullName evidence="1">DUF4246 domain-containing protein</fullName>
    </recommendedName>
</protein>
<evidence type="ECO:0000313" key="3">
    <source>
        <dbReference type="Proteomes" id="UP000794436"/>
    </source>
</evidence>
<name>A0A8K1FEL3_PYTOL</name>
<organism evidence="2 3">
    <name type="scientific">Pythium oligandrum</name>
    <name type="common">Mycoparasitic fungus</name>
    <dbReference type="NCBI Taxonomy" id="41045"/>
    <lineage>
        <taxon>Eukaryota</taxon>
        <taxon>Sar</taxon>
        <taxon>Stramenopiles</taxon>
        <taxon>Oomycota</taxon>
        <taxon>Peronosporomycetes</taxon>
        <taxon>Pythiales</taxon>
        <taxon>Pythiaceae</taxon>
        <taxon>Pythium</taxon>
    </lineage>
</organism>